<dbReference type="InterPro" id="IPR042251">
    <property type="entry name" value="EutC_C"/>
</dbReference>
<dbReference type="OrthoDB" id="114248at2"/>
<evidence type="ECO:0000256" key="3">
    <source>
        <dbReference type="ARBA" id="ARBA00023285"/>
    </source>
</evidence>
<dbReference type="GO" id="GO:0008851">
    <property type="term" value="F:ethanolamine ammonia-lyase activity"/>
    <property type="evidence" value="ECO:0007669"/>
    <property type="project" value="UniProtKB-UniRule"/>
</dbReference>
<gene>
    <name evidence="5 6" type="primary">eutC</name>
    <name evidence="6" type="ORF">EAX62_07450</name>
</gene>
<name>A0A3M0G6V6_9ACTN</name>
<evidence type="ECO:0000256" key="4">
    <source>
        <dbReference type="ARBA" id="ARBA00024446"/>
    </source>
</evidence>
<dbReference type="NCBIfam" id="NF003971">
    <property type="entry name" value="PRK05465.1"/>
    <property type="match status" value="1"/>
</dbReference>
<dbReference type="UniPathway" id="UPA00560"/>
<evidence type="ECO:0000256" key="5">
    <source>
        <dbReference type="HAMAP-Rule" id="MF_00601"/>
    </source>
</evidence>
<dbReference type="EC" id="4.3.1.7" evidence="5"/>
<dbReference type="RefSeq" id="WP_121901728.1">
    <property type="nucleotide sequence ID" value="NZ_REFW01000002.1"/>
</dbReference>
<keyword evidence="2 5" id="KW-0456">Lyase</keyword>
<dbReference type="InterPro" id="IPR009246">
    <property type="entry name" value="EutC"/>
</dbReference>
<keyword evidence="4 5" id="KW-1283">Bacterial microcompartment</keyword>
<protein>
    <recommendedName>
        <fullName evidence="5">Ethanolamine ammonia-lyase small subunit</fullName>
        <shortName evidence="5">EAL small subunit</shortName>
        <ecNumber evidence="5">4.3.1.7</ecNumber>
    </recommendedName>
</protein>
<comment type="caution">
    <text evidence="6">The sequence shown here is derived from an EMBL/GenBank/DDBJ whole genome shotgun (WGS) entry which is preliminary data.</text>
</comment>
<comment type="caution">
    <text evidence="5">Lacks conserved residue(s) required for the propagation of feature annotation.</text>
</comment>
<proteinExistence type="inferred from homology"/>
<evidence type="ECO:0000313" key="7">
    <source>
        <dbReference type="Proteomes" id="UP000275256"/>
    </source>
</evidence>
<comment type="subunit">
    <text evidence="5">The basic unit is a heterodimer which dimerizes to form tetramers. The heterotetramers trimerize; 6 large subunits form a core ring with 6 small subunits projecting outwards.</text>
</comment>
<feature type="binding site" evidence="5">
    <location>
        <position position="207"/>
    </location>
    <ligand>
        <name>adenosylcob(III)alamin</name>
        <dbReference type="ChEBI" id="CHEBI:18408"/>
    </ligand>
</feature>
<keyword evidence="1 5" id="KW-0846">Cobalamin</keyword>
<dbReference type="Gene3D" id="3.40.50.11240">
    <property type="entry name" value="Ethanolamine ammonia-lyase light chain (EutC)"/>
    <property type="match status" value="1"/>
</dbReference>
<dbReference type="GO" id="GO:0009350">
    <property type="term" value="C:ethanolamine ammonia-lyase complex"/>
    <property type="evidence" value="ECO:0007669"/>
    <property type="project" value="UniProtKB-UniRule"/>
</dbReference>
<dbReference type="Proteomes" id="UP000275256">
    <property type="component" value="Unassembled WGS sequence"/>
</dbReference>
<evidence type="ECO:0000256" key="1">
    <source>
        <dbReference type="ARBA" id="ARBA00022628"/>
    </source>
</evidence>
<dbReference type="InterPro" id="IPR042255">
    <property type="entry name" value="EutC_N"/>
</dbReference>
<keyword evidence="7" id="KW-1185">Reference proteome</keyword>
<accession>A0A3M0G6V6</accession>
<dbReference type="GO" id="GO:0031419">
    <property type="term" value="F:cobalamin binding"/>
    <property type="evidence" value="ECO:0007669"/>
    <property type="project" value="UniProtKB-UniRule"/>
</dbReference>
<comment type="cofactor">
    <cofactor evidence="5">
        <name>adenosylcob(III)alamin</name>
        <dbReference type="ChEBI" id="CHEBI:18408"/>
    </cofactor>
    <text evidence="5">Binds between the large and small subunits.</text>
</comment>
<dbReference type="PANTHER" id="PTHR39330">
    <property type="entry name" value="ETHANOLAMINE AMMONIA-LYASE LIGHT CHAIN"/>
    <property type="match status" value="1"/>
</dbReference>
<evidence type="ECO:0000313" key="6">
    <source>
        <dbReference type="EMBL" id="RMB60248.1"/>
    </source>
</evidence>
<dbReference type="HAMAP" id="MF_00601">
    <property type="entry name" value="EutC"/>
    <property type="match status" value="1"/>
</dbReference>
<dbReference type="Gene3D" id="1.10.30.40">
    <property type="entry name" value="Ethanolamine ammonia-lyase light chain (EutC), N-terminal domain"/>
    <property type="match status" value="1"/>
</dbReference>
<comment type="pathway">
    <text evidence="5">Amine and polyamine degradation; ethanolamine degradation.</text>
</comment>
<comment type="function">
    <text evidence="5">Catalyzes the deamination of various vicinal amino-alcohols to oxo compounds. Allows this organism to utilize ethanolamine as the sole source of nitrogen and carbon in the presence of external vitamin B12.</text>
</comment>
<dbReference type="AlphaFoldDB" id="A0A3M0G6V6"/>
<dbReference type="EMBL" id="REFW01000002">
    <property type="protein sequence ID" value="RMB60248.1"/>
    <property type="molecule type" value="Genomic_DNA"/>
</dbReference>
<dbReference type="GO" id="GO:0006520">
    <property type="term" value="P:amino acid metabolic process"/>
    <property type="evidence" value="ECO:0007669"/>
    <property type="project" value="InterPro"/>
</dbReference>
<sequence length="300" mass="32065">MTQTIEEVVARVLAELRNEGLVPDVQQPSAGARVDDAGGLVIDLPDPTEEVHRRAIGVTDPADPDGLKNLCASTSARLGVGRAGPRPLTRSLLLFKADHGVTQDAIYGVVSEEIREKFGLFTVHTKAPERDVYLLRPDWGRLLDDEAKATIKENCIQGPDVQICVGDGLSAAAIDNNLTDIYPALEQGLKSAGLTLGTPFFIENARVGVMNDVNAIIHAKVIVLLIGERPGLGIADAMSAYMGFDPQPGKTDADRDLICMITTHGGTNPLEAGAYVVEFVKRMIKYSASGVRLREVAGDA</sequence>
<feature type="binding site" evidence="5">
    <location>
        <position position="228"/>
    </location>
    <ligand>
        <name>adenosylcob(III)alamin</name>
        <dbReference type="ChEBI" id="CHEBI:18408"/>
    </ligand>
</feature>
<comment type="similarity">
    <text evidence="5">Belongs to the EutC family.</text>
</comment>
<dbReference type="PANTHER" id="PTHR39330:SF1">
    <property type="entry name" value="ETHANOLAMINE AMMONIA-LYASE SMALL SUBUNIT"/>
    <property type="match status" value="1"/>
</dbReference>
<dbReference type="GO" id="GO:0031471">
    <property type="term" value="C:ethanolamine degradation polyhedral organelle"/>
    <property type="evidence" value="ECO:0007669"/>
    <property type="project" value="UniProtKB-UniRule"/>
</dbReference>
<keyword evidence="3 5" id="KW-0170">Cobalt</keyword>
<comment type="catalytic activity">
    <reaction evidence="5">
        <text>ethanolamine = acetaldehyde + NH4(+)</text>
        <dbReference type="Rhea" id="RHEA:15313"/>
        <dbReference type="ChEBI" id="CHEBI:15343"/>
        <dbReference type="ChEBI" id="CHEBI:28938"/>
        <dbReference type="ChEBI" id="CHEBI:57603"/>
        <dbReference type="EC" id="4.3.1.7"/>
    </reaction>
</comment>
<organism evidence="6 7">
    <name type="scientific">Tessaracoccus antarcticus</name>
    <dbReference type="NCBI Taxonomy" id="2479848"/>
    <lineage>
        <taxon>Bacteria</taxon>
        <taxon>Bacillati</taxon>
        <taxon>Actinomycetota</taxon>
        <taxon>Actinomycetes</taxon>
        <taxon>Propionibacteriales</taxon>
        <taxon>Propionibacteriaceae</taxon>
        <taxon>Tessaracoccus</taxon>
    </lineage>
</organism>
<dbReference type="GO" id="GO:0046336">
    <property type="term" value="P:ethanolamine catabolic process"/>
    <property type="evidence" value="ECO:0007669"/>
    <property type="project" value="UniProtKB-UniRule"/>
</dbReference>
<dbReference type="Pfam" id="PF05985">
    <property type="entry name" value="EutC"/>
    <property type="match status" value="1"/>
</dbReference>
<comment type="subcellular location">
    <subcellularLocation>
        <location evidence="5">Bacterial microcompartment</location>
    </subcellularLocation>
</comment>
<evidence type="ECO:0000256" key="2">
    <source>
        <dbReference type="ARBA" id="ARBA00023239"/>
    </source>
</evidence>
<reference evidence="6 7" key="1">
    <citation type="submission" date="2018-10" db="EMBL/GenBank/DDBJ databases">
        <title>Tessaracoccus antarcticuss sp. nov., isolated from sediment.</title>
        <authorList>
            <person name="Zhou L.Y."/>
            <person name="Du Z.J."/>
        </authorList>
    </citation>
    <scope>NUCLEOTIDE SEQUENCE [LARGE SCALE GENOMIC DNA]</scope>
    <source>
        <strain evidence="6 7">JDX10</strain>
    </source>
</reference>
<dbReference type="PIRSF" id="PIRSF018982">
    <property type="entry name" value="EutC"/>
    <property type="match status" value="1"/>
</dbReference>